<comment type="similarity">
    <text evidence="1">Belongs to the cytochrome P450 family.</text>
</comment>
<dbReference type="EMBL" id="BOOC01000011">
    <property type="protein sequence ID" value="GIH39991.1"/>
    <property type="molecule type" value="Genomic_DNA"/>
</dbReference>
<dbReference type="Proteomes" id="UP000603904">
    <property type="component" value="Unassembled WGS sequence"/>
</dbReference>
<accession>A0ABQ4FYU4</accession>
<dbReference type="InterPro" id="IPR002397">
    <property type="entry name" value="Cyt_P450_B"/>
</dbReference>
<dbReference type="Gene3D" id="1.10.630.10">
    <property type="entry name" value="Cytochrome P450"/>
    <property type="match status" value="1"/>
</dbReference>
<evidence type="ECO:0000313" key="2">
    <source>
        <dbReference type="EMBL" id="GIH39991.1"/>
    </source>
</evidence>
<dbReference type="InterPro" id="IPR036396">
    <property type="entry name" value="Cyt_P450_sf"/>
</dbReference>
<dbReference type="SUPFAM" id="SSF48264">
    <property type="entry name" value="Cytochrome P450"/>
    <property type="match status" value="1"/>
</dbReference>
<evidence type="ECO:0000256" key="1">
    <source>
        <dbReference type="ARBA" id="ARBA00010617"/>
    </source>
</evidence>
<dbReference type="PANTHER" id="PTHR46696:SF1">
    <property type="entry name" value="CYTOCHROME P450 YJIB-RELATED"/>
    <property type="match status" value="1"/>
</dbReference>
<sequence>MESRCPVTIDPAGNDIHGEAARIREQGPVGRIVLPGGVPGWSVTGHEAAKQVLSDPTVSKDPRRHWLAYVNGEIGEDFPLIGWVLMENLTTMHGKDHTRLRRLTAGAFTPRRVEAMRDSVRQIVSDLLDDLASAEPGEAVDLKARFAHPFPAQVICDLFGVPAESRADMLRGGEVNVDTTISPEEAAANVEQWHREMHEFVESKRREPGDDLTTDLIAARDEDSRLNDTEMVGTLHLLLATGTEPVMNLITNAVWALLTHPGQLELVRSGRATWRDVIEETLRVQAPVAHLPFRFATEDIEVCGVTIPKGEPILVHFAGVGRDPEVHGGTAAEFDLTRDDKDHLSFGHGVYRCIGSPLALLEAEIALSALFERFPDLTLAVSPEEVEPQVTFIMNGRRTLPVYLTAKVPAGAGAPA</sequence>
<evidence type="ECO:0000313" key="3">
    <source>
        <dbReference type="Proteomes" id="UP000603904"/>
    </source>
</evidence>
<gene>
    <name evidence="2" type="ORF">Mco01_29910</name>
</gene>
<dbReference type="PRINTS" id="PR00359">
    <property type="entry name" value="BP450"/>
</dbReference>
<reference evidence="2 3" key="1">
    <citation type="submission" date="2021-01" db="EMBL/GenBank/DDBJ databases">
        <title>Whole genome shotgun sequence of Microbispora corallina NBRC 16416.</title>
        <authorList>
            <person name="Komaki H."/>
            <person name="Tamura T."/>
        </authorList>
    </citation>
    <scope>NUCLEOTIDE SEQUENCE [LARGE SCALE GENOMIC DNA]</scope>
    <source>
        <strain evidence="2 3">NBRC 16416</strain>
    </source>
</reference>
<name>A0ABQ4FYU4_9ACTN</name>
<dbReference type="PANTHER" id="PTHR46696">
    <property type="entry name" value="P450, PUTATIVE (EUROFUNG)-RELATED"/>
    <property type="match status" value="1"/>
</dbReference>
<protein>
    <submittedName>
        <fullName evidence="2">Cytochrome P450</fullName>
    </submittedName>
</protein>
<organism evidence="2 3">
    <name type="scientific">Microbispora corallina</name>
    <dbReference type="NCBI Taxonomy" id="83302"/>
    <lineage>
        <taxon>Bacteria</taxon>
        <taxon>Bacillati</taxon>
        <taxon>Actinomycetota</taxon>
        <taxon>Actinomycetes</taxon>
        <taxon>Streptosporangiales</taxon>
        <taxon>Streptosporangiaceae</taxon>
        <taxon>Microbispora</taxon>
    </lineage>
</organism>
<comment type="caution">
    <text evidence="2">The sequence shown here is derived from an EMBL/GenBank/DDBJ whole genome shotgun (WGS) entry which is preliminary data.</text>
</comment>
<proteinExistence type="inferred from homology"/>
<dbReference type="Pfam" id="PF00067">
    <property type="entry name" value="p450"/>
    <property type="match status" value="1"/>
</dbReference>
<dbReference type="CDD" id="cd11029">
    <property type="entry name" value="CYP107-like"/>
    <property type="match status" value="1"/>
</dbReference>
<dbReference type="InterPro" id="IPR001128">
    <property type="entry name" value="Cyt_P450"/>
</dbReference>
<dbReference type="RefSeq" id="WP_204057459.1">
    <property type="nucleotide sequence ID" value="NZ_BAAAGP010000027.1"/>
</dbReference>
<keyword evidence="3" id="KW-1185">Reference proteome</keyword>